<evidence type="ECO:0000313" key="10">
    <source>
        <dbReference type="EMBL" id="MCG7321429.1"/>
    </source>
</evidence>
<dbReference type="InterPro" id="IPR013786">
    <property type="entry name" value="AcylCoA_DH/ox_N"/>
</dbReference>
<dbReference type="Gene3D" id="1.20.140.10">
    <property type="entry name" value="Butyryl-CoA Dehydrogenase, subunit A, domain 3"/>
    <property type="match status" value="2"/>
</dbReference>
<evidence type="ECO:0000256" key="3">
    <source>
        <dbReference type="ARBA" id="ARBA00022630"/>
    </source>
</evidence>
<evidence type="ECO:0000259" key="8">
    <source>
        <dbReference type="Pfam" id="PF02771"/>
    </source>
</evidence>
<comment type="caution">
    <text evidence="10">The sequence shown here is derived from an EMBL/GenBank/DDBJ whole genome shotgun (WGS) entry which is preliminary data.</text>
</comment>
<proteinExistence type="inferred from homology"/>
<dbReference type="PIRSF" id="PIRSF000168">
    <property type="entry name" value="Acyl-CoA_oxidase"/>
    <property type="match status" value="1"/>
</dbReference>
<dbReference type="InterPro" id="IPR009100">
    <property type="entry name" value="AcylCoA_DH/oxidase_NM_dom_sf"/>
</dbReference>
<feature type="domain" description="Acyl-CoA oxidase C-alpha1" evidence="9">
    <location>
        <begin position="276"/>
        <end position="435"/>
    </location>
</feature>
<evidence type="ECO:0000256" key="1">
    <source>
        <dbReference type="ARBA" id="ARBA00001974"/>
    </source>
</evidence>
<dbReference type="InterPro" id="IPR012258">
    <property type="entry name" value="Acyl-CoA_oxidase"/>
</dbReference>
<evidence type="ECO:0000259" key="7">
    <source>
        <dbReference type="Pfam" id="PF02770"/>
    </source>
</evidence>
<dbReference type="Pfam" id="PF02771">
    <property type="entry name" value="Acyl-CoA_dh_N"/>
    <property type="match status" value="1"/>
</dbReference>
<organism evidence="10 11">
    <name type="scientific">Arsenicicoccus bolidensis</name>
    <dbReference type="NCBI Taxonomy" id="229480"/>
    <lineage>
        <taxon>Bacteria</taxon>
        <taxon>Bacillati</taxon>
        <taxon>Actinomycetota</taxon>
        <taxon>Actinomycetes</taxon>
        <taxon>Micrococcales</taxon>
        <taxon>Intrasporangiaceae</taxon>
        <taxon>Arsenicicoccus</taxon>
    </lineage>
</organism>
<keyword evidence="5" id="KW-0560">Oxidoreductase</keyword>
<reference evidence="10 11" key="1">
    <citation type="submission" date="2022-02" db="EMBL/GenBank/DDBJ databases">
        <title>Uncovering new skin microbiome diversity through culturing and metagenomics.</title>
        <authorList>
            <person name="Conlan S."/>
            <person name="Deming C."/>
            <person name="Nisc Comparative Sequencing Program N."/>
            <person name="Segre J.A."/>
        </authorList>
    </citation>
    <scope>NUCLEOTIDE SEQUENCE [LARGE SCALE GENOMIC DNA]</scope>
    <source>
        <strain evidence="10 11">ACRQZ</strain>
    </source>
</reference>
<protein>
    <submittedName>
        <fullName evidence="10">Acyl-CoA dehydrogenase family protein</fullName>
    </submittedName>
</protein>
<dbReference type="Gene3D" id="1.10.540.10">
    <property type="entry name" value="Acyl-CoA dehydrogenase/oxidase, N-terminal domain"/>
    <property type="match status" value="1"/>
</dbReference>
<dbReference type="InterPro" id="IPR037069">
    <property type="entry name" value="AcylCoA_DH/ox_N_sf"/>
</dbReference>
<evidence type="ECO:0000313" key="11">
    <source>
        <dbReference type="Proteomes" id="UP001521931"/>
    </source>
</evidence>
<dbReference type="Pfam" id="PF22924">
    <property type="entry name" value="ACOX_C_alpha1"/>
    <property type="match status" value="1"/>
</dbReference>
<keyword evidence="4" id="KW-0274">FAD</keyword>
<dbReference type="SUPFAM" id="SSF56645">
    <property type="entry name" value="Acyl-CoA dehydrogenase NM domain-like"/>
    <property type="match status" value="1"/>
</dbReference>
<evidence type="ECO:0000259" key="6">
    <source>
        <dbReference type="Pfam" id="PF01756"/>
    </source>
</evidence>
<feature type="domain" description="Acyl-CoA oxidase/dehydrogenase middle" evidence="7">
    <location>
        <begin position="130"/>
        <end position="240"/>
    </location>
</feature>
<dbReference type="Pfam" id="PF01756">
    <property type="entry name" value="ACOX"/>
    <property type="match status" value="1"/>
</dbReference>
<dbReference type="Proteomes" id="UP001521931">
    <property type="component" value="Unassembled WGS sequence"/>
</dbReference>
<feature type="domain" description="Acyl-CoA oxidase C-terminal" evidence="6">
    <location>
        <begin position="505"/>
        <end position="631"/>
    </location>
</feature>
<dbReference type="EMBL" id="JAKRCV010000012">
    <property type="protein sequence ID" value="MCG7321429.1"/>
    <property type="molecule type" value="Genomic_DNA"/>
</dbReference>
<keyword evidence="11" id="KW-1185">Reference proteome</keyword>
<dbReference type="InterPro" id="IPR006091">
    <property type="entry name" value="Acyl-CoA_Oxase/DH_mid-dom"/>
</dbReference>
<dbReference type="RefSeq" id="WP_239263088.1">
    <property type="nucleotide sequence ID" value="NZ_JAKRCV010000012.1"/>
</dbReference>
<comment type="cofactor">
    <cofactor evidence="1">
        <name>FAD</name>
        <dbReference type="ChEBI" id="CHEBI:57692"/>
    </cofactor>
</comment>
<evidence type="ECO:0000259" key="9">
    <source>
        <dbReference type="Pfam" id="PF22924"/>
    </source>
</evidence>
<dbReference type="InterPro" id="IPR036250">
    <property type="entry name" value="AcylCo_DH-like_C"/>
</dbReference>
<evidence type="ECO:0000256" key="2">
    <source>
        <dbReference type="ARBA" id="ARBA00006288"/>
    </source>
</evidence>
<feature type="domain" description="Acyl-CoA dehydrogenase/oxidase N-terminal" evidence="8">
    <location>
        <begin position="18"/>
        <end position="124"/>
    </location>
</feature>
<keyword evidence="3" id="KW-0285">Flavoprotein</keyword>
<dbReference type="InterPro" id="IPR055060">
    <property type="entry name" value="ACOX_C_alpha1"/>
</dbReference>
<dbReference type="InterPro" id="IPR002655">
    <property type="entry name" value="Acyl-CoA_oxidase_C"/>
</dbReference>
<dbReference type="SUPFAM" id="SSF47203">
    <property type="entry name" value="Acyl-CoA dehydrogenase C-terminal domain-like"/>
    <property type="match status" value="2"/>
</dbReference>
<dbReference type="Pfam" id="PF02770">
    <property type="entry name" value="Acyl-CoA_dh_M"/>
    <property type="match status" value="1"/>
</dbReference>
<comment type="similarity">
    <text evidence="2">Belongs to the acyl-CoA oxidase family.</text>
</comment>
<evidence type="ECO:0000256" key="5">
    <source>
        <dbReference type="ARBA" id="ARBA00023002"/>
    </source>
</evidence>
<name>A0ABS9Q0Y7_9MICO</name>
<accession>A0ABS9Q0Y7</accession>
<dbReference type="InterPro" id="IPR046373">
    <property type="entry name" value="Acyl-CoA_Oxase/DH_mid-dom_sf"/>
</dbReference>
<evidence type="ECO:0000256" key="4">
    <source>
        <dbReference type="ARBA" id="ARBA00022827"/>
    </source>
</evidence>
<dbReference type="Gene3D" id="2.40.110.10">
    <property type="entry name" value="Butyryl-CoA Dehydrogenase, subunit A, domain 2"/>
    <property type="match status" value="1"/>
</dbReference>
<gene>
    <name evidence="10" type="ORF">MHL29_05900</name>
</gene>
<dbReference type="PANTHER" id="PTHR10909">
    <property type="entry name" value="ELECTRON TRANSPORT OXIDOREDUCTASE"/>
    <property type="match status" value="1"/>
</dbReference>
<sequence>MSDVADALRSSLDGPWAEVRELARRQIEPGRFGPPETDLSTEDYRARVLDQLLDLASLGFAGLGLSTDQGSADQGASVTAFEMLGHGDLSLFVKAGVQWGLFGGAVAALGTERHHERYLEPIAEARLLGCFAMTETGRGSDVQSLRTTITHDPATDELVVHTPDPSARKDYIGNAARDGRMAAVFGQLVTADGTGHGVHCVLVPVRDDAGRALPGVSIGDCGGKAGLPGVDNGRFTFDQVRVPRDNLLDRYGAIDAEGTYSSPIESDGRRFFTMLSTLVRGRITVGAAAGSATRNALTLATIYGLHRRQFAGPDGQDVVLLDYRVHQRKLLPALARSYALMYAQNDLTRTMHEVLRAGDDADERDRRRLETRAAALKVAATSHASTTIQTCREACGGAGYLSFNRLGKLRADTDVFTTFEGDNTVLLQLVGKSLLTSYASQFEDLNAVQTVATVARQAGAALLERTISGSLVQRLLTGAPGRDADDALGDRGGQLALLTDREEHVLETLAARLRRAERDDPRQAWQTFDAAGEHVLEAARAHTDRILLEAFAAAIDECPPGEAHDLLDLVADLFACSTVEAHRAWYLEHGRLSPEQAKRLTGRVDDLLAQVRPHAQTLVDAFAIPREWLASDLLDPLSSTEVEASVQGAVSGQGVVTTG</sequence>